<sequence>MNPPFRVQLTFGAGVAWSSCLSSRLPRVTRCHRYNPAVTRTSCALAKYGASDLCPELTNSIGSPLSLGQTCCHQVPKHLCHVTMANLVRSWNCHYASKGVGHIALQMLKSTDAYACKLSMRTHLCQNRLLDVPPTSRCVRMASLLRTYLVQQWPSRFCCDLFVPFALSGHFRSELRLLYPETLEHTHQGIVRNEKQFKT</sequence>
<name>A0ABU6QQZ8_9FABA</name>
<accession>A0ABU6QQZ8</accession>
<dbReference type="Proteomes" id="UP001341840">
    <property type="component" value="Unassembled WGS sequence"/>
</dbReference>
<reference evidence="1 2" key="1">
    <citation type="journal article" date="2023" name="Plants (Basel)">
        <title>Bridging the Gap: Combining Genomics and Transcriptomics Approaches to Understand Stylosanthes scabra, an Orphan Legume from the Brazilian Caatinga.</title>
        <authorList>
            <person name="Ferreira-Neto J.R.C."/>
            <person name="da Silva M.D."/>
            <person name="Binneck E."/>
            <person name="de Melo N.F."/>
            <person name="da Silva R.H."/>
            <person name="de Melo A.L.T.M."/>
            <person name="Pandolfi V."/>
            <person name="Bustamante F.O."/>
            <person name="Brasileiro-Vidal A.C."/>
            <person name="Benko-Iseppon A.M."/>
        </authorList>
    </citation>
    <scope>NUCLEOTIDE SEQUENCE [LARGE SCALE GENOMIC DNA]</scope>
    <source>
        <tissue evidence="1">Leaves</tissue>
    </source>
</reference>
<dbReference type="PROSITE" id="PS51257">
    <property type="entry name" value="PROKAR_LIPOPROTEIN"/>
    <property type="match status" value="1"/>
</dbReference>
<protein>
    <submittedName>
        <fullName evidence="1">Uncharacterized protein</fullName>
    </submittedName>
</protein>
<gene>
    <name evidence="1" type="ORF">PIB30_074955</name>
</gene>
<evidence type="ECO:0000313" key="2">
    <source>
        <dbReference type="Proteomes" id="UP001341840"/>
    </source>
</evidence>
<dbReference type="EMBL" id="JASCZI010000944">
    <property type="protein sequence ID" value="MED6113880.1"/>
    <property type="molecule type" value="Genomic_DNA"/>
</dbReference>
<keyword evidence="2" id="KW-1185">Reference proteome</keyword>
<proteinExistence type="predicted"/>
<evidence type="ECO:0000313" key="1">
    <source>
        <dbReference type="EMBL" id="MED6113880.1"/>
    </source>
</evidence>
<organism evidence="1 2">
    <name type="scientific">Stylosanthes scabra</name>
    <dbReference type="NCBI Taxonomy" id="79078"/>
    <lineage>
        <taxon>Eukaryota</taxon>
        <taxon>Viridiplantae</taxon>
        <taxon>Streptophyta</taxon>
        <taxon>Embryophyta</taxon>
        <taxon>Tracheophyta</taxon>
        <taxon>Spermatophyta</taxon>
        <taxon>Magnoliopsida</taxon>
        <taxon>eudicotyledons</taxon>
        <taxon>Gunneridae</taxon>
        <taxon>Pentapetalae</taxon>
        <taxon>rosids</taxon>
        <taxon>fabids</taxon>
        <taxon>Fabales</taxon>
        <taxon>Fabaceae</taxon>
        <taxon>Papilionoideae</taxon>
        <taxon>50 kb inversion clade</taxon>
        <taxon>dalbergioids sensu lato</taxon>
        <taxon>Dalbergieae</taxon>
        <taxon>Pterocarpus clade</taxon>
        <taxon>Stylosanthes</taxon>
    </lineage>
</organism>
<comment type="caution">
    <text evidence="1">The sequence shown here is derived from an EMBL/GenBank/DDBJ whole genome shotgun (WGS) entry which is preliminary data.</text>
</comment>